<organism evidence="2 3">
    <name type="scientific">Pseudomonas eucalypticola</name>
    <dbReference type="NCBI Taxonomy" id="2599595"/>
    <lineage>
        <taxon>Bacteria</taxon>
        <taxon>Pseudomonadati</taxon>
        <taxon>Pseudomonadota</taxon>
        <taxon>Gammaproteobacteria</taxon>
        <taxon>Pseudomonadales</taxon>
        <taxon>Pseudomonadaceae</taxon>
        <taxon>Pseudomonas</taxon>
    </lineage>
</organism>
<feature type="transmembrane region" description="Helical" evidence="1">
    <location>
        <begin position="130"/>
        <end position="151"/>
    </location>
</feature>
<dbReference type="KEGG" id="pez:HWQ56_19635"/>
<dbReference type="Proteomes" id="UP000509568">
    <property type="component" value="Chromosome"/>
</dbReference>
<dbReference type="AlphaFoldDB" id="A0A7D5D916"/>
<gene>
    <name evidence="2" type="ORF">HWQ56_19635</name>
</gene>
<keyword evidence="1" id="KW-0812">Transmembrane</keyword>
<dbReference type="EMBL" id="CP056030">
    <property type="protein sequence ID" value="QKZ05878.1"/>
    <property type="molecule type" value="Genomic_DNA"/>
</dbReference>
<keyword evidence="1" id="KW-0472">Membrane</keyword>
<keyword evidence="3" id="KW-1185">Reference proteome</keyword>
<protein>
    <submittedName>
        <fullName evidence="2">Uncharacterized protein</fullName>
    </submittedName>
</protein>
<proteinExistence type="predicted"/>
<evidence type="ECO:0000256" key="1">
    <source>
        <dbReference type="SAM" id="Phobius"/>
    </source>
</evidence>
<keyword evidence="1" id="KW-1133">Transmembrane helix</keyword>
<evidence type="ECO:0000313" key="2">
    <source>
        <dbReference type="EMBL" id="QKZ05878.1"/>
    </source>
</evidence>
<name>A0A7D5D916_9PSED</name>
<accession>A0A7D5D916</accession>
<dbReference type="RefSeq" id="WP_176571567.1">
    <property type="nucleotide sequence ID" value="NZ_CP056030.1"/>
</dbReference>
<reference evidence="2 3" key="1">
    <citation type="submission" date="2020-06" db="EMBL/GenBank/DDBJ databases">
        <title>Pseudomonas eucalypticola sp. nov., an endophyte of Eucalyptus dunnii leaves with biocontrol ability of eucalyptus leaf blight.</title>
        <authorList>
            <person name="Liu Y."/>
            <person name="Song Z."/>
            <person name="Zeng H."/>
            <person name="Lu M."/>
            <person name="Wang X."/>
            <person name="Lian X."/>
            <person name="Zhang Q."/>
        </authorList>
    </citation>
    <scope>NUCLEOTIDE SEQUENCE [LARGE SCALE GENOMIC DNA]</scope>
    <source>
        <strain evidence="2 3">NP-1</strain>
    </source>
</reference>
<sequence length="165" mass="18905">MVNVEFSEKHDERFEKHFSSQMDDITLILKCHLLLEEMLRDFCSEMVPQPQFLKDSRFTFAQILDLSRALYPADIKLGSMADLWSVCEKINRIRNMMAHALDPDSSKLESYKASIIEAIRLRGKGNTSSLEFAGCLTYVLGAFSLILQVGVTHKNGEDFRDIPRK</sequence>
<evidence type="ECO:0000313" key="3">
    <source>
        <dbReference type="Proteomes" id="UP000509568"/>
    </source>
</evidence>